<dbReference type="PANTHER" id="PTHR22642:SF2">
    <property type="entry name" value="PROTEIN LONG AFTER FAR-RED 3"/>
    <property type="match status" value="1"/>
</dbReference>
<dbReference type="SUPFAM" id="SSF51556">
    <property type="entry name" value="Metallo-dependent hydrolases"/>
    <property type="match status" value="1"/>
</dbReference>
<dbReference type="InterPro" id="IPR011059">
    <property type="entry name" value="Metal-dep_hydrolase_composite"/>
</dbReference>
<evidence type="ECO:0000259" key="1">
    <source>
        <dbReference type="Pfam" id="PF07969"/>
    </source>
</evidence>
<dbReference type="Gene3D" id="3.20.20.140">
    <property type="entry name" value="Metal-dependent hydrolases"/>
    <property type="match status" value="1"/>
</dbReference>
<feature type="domain" description="Amidohydrolase 3" evidence="1">
    <location>
        <begin position="52"/>
        <end position="546"/>
    </location>
</feature>
<dbReference type="Gene3D" id="3.10.310.70">
    <property type="match status" value="1"/>
</dbReference>
<dbReference type="Proteomes" id="UP000634229">
    <property type="component" value="Unassembled WGS sequence"/>
</dbReference>
<dbReference type="InterPro" id="IPR013108">
    <property type="entry name" value="Amidohydro_3"/>
</dbReference>
<dbReference type="RefSeq" id="WP_201876852.1">
    <property type="nucleotide sequence ID" value="NZ_JAERRF010000013.1"/>
</dbReference>
<dbReference type="Pfam" id="PF07969">
    <property type="entry name" value="Amidohydro_3"/>
    <property type="match status" value="1"/>
</dbReference>
<evidence type="ECO:0000313" key="3">
    <source>
        <dbReference type="Proteomes" id="UP000634229"/>
    </source>
</evidence>
<gene>
    <name evidence="2" type="ORF">JK363_22760</name>
</gene>
<accession>A0ABS1NH48</accession>
<comment type="caution">
    <text evidence="2">The sequence shown here is derived from an EMBL/GenBank/DDBJ whole genome shotgun (WGS) entry which is preliminary data.</text>
</comment>
<dbReference type="SUPFAM" id="SSF51338">
    <property type="entry name" value="Composite domain of metallo-dependent hydrolases"/>
    <property type="match status" value="1"/>
</dbReference>
<organism evidence="2 3">
    <name type="scientific">Streptomyces coffeae</name>
    <dbReference type="NCBI Taxonomy" id="621382"/>
    <lineage>
        <taxon>Bacteria</taxon>
        <taxon>Bacillati</taxon>
        <taxon>Actinomycetota</taxon>
        <taxon>Actinomycetes</taxon>
        <taxon>Kitasatosporales</taxon>
        <taxon>Streptomycetaceae</taxon>
        <taxon>Streptomyces</taxon>
    </lineage>
</organism>
<proteinExistence type="predicted"/>
<dbReference type="Gene3D" id="2.30.40.10">
    <property type="entry name" value="Urease, subunit C, domain 1"/>
    <property type="match status" value="1"/>
</dbReference>
<keyword evidence="3" id="KW-1185">Reference proteome</keyword>
<dbReference type="CDD" id="cd01300">
    <property type="entry name" value="YtcJ_like"/>
    <property type="match status" value="1"/>
</dbReference>
<evidence type="ECO:0000313" key="2">
    <source>
        <dbReference type="EMBL" id="MBL1099437.1"/>
    </source>
</evidence>
<sequence length="551" mass="58023">MSDTTADLVFTGGPVHTGDPALGRVTAVAVRGGRVVAVGQDAVDELTGPGTEVVDLAGRLLLPGFQDAHVHPLGAGIELGQCHLADSTDAHTYLSAIAAYADAHPDAAWITGGGWSMEAFPGGTPTAAMLDAIVPDRPVYLPNRDHHGAWANSRALQLAGIDARTPDPVDGRIERDEHGNPTGMLQEGATELVGSLVPGVTPDEQLEALLRAQSVLHSLGITGWQDAIVGAYANMSDPTPVYHAAIDRGLLTARVVGALWWDRARGAEQIPELIARREATGRGRALRASTVKIMQDGIAENHTAAMLGPYLTGCGCASDNSGISFVDPAELKKYVTELDAHGFQVHFHALGDRAVREALDAVEAARTANGHRDTRHHLAHLQVVDPADVPRFRTLGATANIQPLWAAHEPQMDELTLPFLTPERGGRQYPFGALLRAGATLAAGSDWPVSSPDPLEGIHVAVNRRLPGADAGAPVFLPEQRIGLEAAITAYTAGSAYVNHADDTGTIAPGQLADLVVLDGDPFDGPPEEIAERRVLQTFVGGERVYAADDA</sequence>
<name>A0ABS1NH48_9ACTN</name>
<dbReference type="InterPro" id="IPR033932">
    <property type="entry name" value="YtcJ-like"/>
</dbReference>
<protein>
    <submittedName>
        <fullName evidence="2">Amidohydrolase</fullName>
    </submittedName>
</protein>
<dbReference type="EMBL" id="JAERRF010000013">
    <property type="protein sequence ID" value="MBL1099437.1"/>
    <property type="molecule type" value="Genomic_DNA"/>
</dbReference>
<dbReference type="InterPro" id="IPR032466">
    <property type="entry name" value="Metal_Hydrolase"/>
</dbReference>
<dbReference type="PANTHER" id="PTHR22642">
    <property type="entry name" value="IMIDAZOLONEPROPIONASE"/>
    <property type="match status" value="1"/>
</dbReference>
<reference evidence="2 3" key="1">
    <citation type="submission" date="2021-01" db="EMBL/GenBank/DDBJ databases">
        <title>WGS of actinomycetes isolated from Thailand.</title>
        <authorList>
            <person name="Thawai C."/>
        </authorList>
    </citation>
    <scope>NUCLEOTIDE SEQUENCE [LARGE SCALE GENOMIC DNA]</scope>
    <source>
        <strain evidence="2 3">CA1R205</strain>
    </source>
</reference>